<dbReference type="OrthoDB" id="10264771at2759"/>
<evidence type="ECO:0000256" key="8">
    <source>
        <dbReference type="ARBA" id="ARBA00022842"/>
    </source>
</evidence>
<comment type="cofactor">
    <cofactor evidence="12">
        <name>Mg(2+)</name>
        <dbReference type="ChEBI" id="CHEBI:18420"/>
    </cofactor>
</comment>
<dbReference type="OMA" id="DEIFPHT"/>
<comment type="subcellular location">
    <subcellularLocation>
        <location evidence="1 13">Cytoplasm</location>
    </subcellularLocation>
</comment>
<evidence type="ECO:0000256" key="3">
    <source>
        <dbReference type="ARBA" id="ARBA00009736"/>
    </source>
</evidence>
<dbReference type="InterPro" id="IPR005002">
    <property type="entry name" value="PMM"/>
</dbReference>
<feature type="binding site" evidence="11">
    <location>
        <position position="428"/>
    </location>
    <ligand>
        <name>alpha-D-mannose 1-phosphate</name>
        <dbReference type="ChEBI" id="CHEBI:58409"/>
    </ligand>
</feature>
<dbReference type="NCBIfam" id="TIGR01484">
    <property type="entry name" value="HAD-SF-IIB"/>
    <property type="match status" value="1"/>
</dbReference>
<feature type="binding site" evidence="11">
    <location>
        <position position="372"/>
    </location>
    <ligand>
        <name>alpha-D-mannose 1-phosphate</name>
        <dbReference type="ChEBI" id="CHEBI:58409"/>
    </ligand>
</feature>
<dbReference type="UniPathway" id="UPA00126">
    <property type="reaction ID" value="UER00424"/>
</dbReference>
<dbReference type="GO" id="GO:0006013">
    <property type="term" value="P:mannose metabolic process"/>
    <property type="evidence" value="ECO:0007669"/>
    <property type="project" value="TreeGrafter"/>
</dbReference>
<dbReference type="Gene3D" id="3.40.50.1000">
    <property type="entry name" value="HAD superfamily/HAD-like"/>
    <property type="match status" value="1"/>
</dbReference>
<evidence type="ECO:0000256" key="12">
    <source>
        <dbReference type="PIRSR" id="PIRSR605002-3"/>
    </source>
</evidence>
<reference evidence="16 17" key="1">
    <citation type="submission" date="2015-04" db="EMBL/GenBank/DDBJ databases">
        <authorList>
            <person name="Syromyatnikov M.Y."/>
            <person name="Popov V.N."/>
        </authorList>
    </citation>
    <scope>NUCLEOTIDE SEQUENCE [LARGE SCALE GENOMIC DNA]</scope>
    <source>
        <strain evidence="16">WF-38-12</strain>
    </source>
</reference>
<proteinExistence type="inferred from homology"/>
<name>A0A0U1LX24_TALIS</name>
<dbReference type="SUPFAM" id="SSF46565">
    <property type="entry name" value="Chaperone J-domain"/>
    <property type="match status" value="1"/>
</dbReference>
<dbReference type="Pfam" id="PF03332">
    <property type="entry name" value="PMM"/>
    <property type="match status" value="1"/>
</dbReference>
<dbReference type="SFLD" id="SFLDG01143">
    <property type="entry name" value="C2.B.3:_Phosphomannomutase_Lik"/>
    <property type="match status" value="1"/>
</dbReference>
<dbReference type="GO" id="GO:0004615">
    <property type="term" value="F:phosphomannomutase activity"/>
    <property type="evidence" value="ECO:0007669"/>
    <property type="project" value="UniProtKB-EC"/>
</dbReference>
<keyword evidence="9 13" id="KW-0413">Isomerase</keyword>
<dbReference type="GO" id="GO:0005829">
    <property type="term" value="C:cytosol"/>
    <property type="evidence" value="ECO:0007669"/>
    <property type="project" value="TreeGrafter"/>
</dbReference>
<evidence type="ECO:0000256" key="13">
    <source>
        <dbReference type="RuleBase" id="RU361118"/>
    </source>
</evidence>
<feature type="binding site" evidence="11">
    <location>
        <position position="390"/>
    </location>
    <ligand>
        <name>alpha-D-mannose 1-phosphate</name>
        <dbReference type="ChEBI" id="CHEBI:58409"/>
    </ligand>
</feature>
<keyword evidence="6 13" id="KW-0963">Cytoplasm</keyword>
<dbReference type="GO" id="GO:0046872">
    <property type="term" value="F:metal ion binding"/>
    <property type="evidence" value="ECO:0007669"/>
    <property type="project" value="UniProtKB-KW"/>
</dbReference>
<comment type="pathway">
    <text evidence="2 13">Nucleotide-sugar biosynthesis; GDP-alpha-D-mannose biosynthesis; alpha-D-mannose 1-phosphate from D-fructose 6-phosphate: step 2/2.</text>
</comment>
<evidence type="ECO:0000256" key="10">
    <source>
        <dbReference type="PIRSR" id="PIRSR605002-1"/>
    </source>
</evidence>
<accession>A0A0U1LX24</accession>
<dbReference type="GO" id="GO:0009298">
    <property type="term" value="P:GDP-mannose biosynthetic process"/>
    <property type="evidence" value="ECO:0007669"/>
    <property type="project" value="UniProtKB-UniPathway"/>
</dbReference>
<dbReference type="EC" id="5.4.2.8" evidence="5 13"/>
<feature type="binding site" evidence="12">
    <location>
        <position position="260"/>
    </location>
    <ligand>
        <name>Mg(2+)</name>
        <dbReference type="ChEBI" id="CHEBI:18420"/>
        <label>1</label>
    </ligand>
</feature>
<gene>
    <name evidence="16" type="ORF">PISL3812_04961</name>
</gene>
<dbReference type="InterPro" id="IPR023214">
    <property type="entry name" value="HAD_sf"/>
</dbReference>
<dbReference type="SMART" id="SM00271">
    <property type="entry name" value="DnaJ"/>
    <property type="match status" value="1"/>
</dbReference>
<feature type="domain" description="J" evidence="15">
    <location>
        <begin position="6"/>
        <end position="75"/>
    </location>
</feature>
<feature type="binding site" evidence="11">
    <location>
        <position position="430"/>
    </location>
    <ligand>
        <name>alpha-D-mannose 1-phosphate</name>
        <dbReference type="ChEBI" id="CHEBI:58409"/>
    </ligand>
</feature>
<evidence type="ECO:0000256" key="5">
    <source>
        <dbReference type="ARBA" id="ARBA00012730"/>
    </source>
</evidence>
<evidence type="ECO:0000256" key="9">
    <source>
        <dbReference type="ARBA" id="ARBA00023235"/>
    </source>
</evidence>
<comment type="catalytic activity">
    <reaction evidence="13">
        <text>alpha-D-mannose 1-phosphate = D-mannose 6-phosphate</text>
        <dbReference type="Rhea" id="RHEA:11140"/>
        <dbReference type="ChEBI" id="CHEBI:58409"/>
        <dbReference type="ChEBI" id="CHEBI:58735"/>
        <dbReference type="EC" id="5.4.2.8"/>
    </reaction>
</comment>
<evidence type="ECO:0000259" key="15">
    <source>
        <dbReference type="PROSITE" id="PS50076"/>
    </source>
</evidence>
<dbReference type="CDD" id="cd06257">
    <property type="entry name" value="DnaJ"/>
    <property type="match status" value="1"/>
</dbReference>
<feature type="compositionally biased region" description="Basic and acidic residues" evidence="14">
    <location>
        <begin position="33"/>
        <end position="47"/>
    </location>
</feature>
<dbReference type="Proteomes" id="UP000054383">
    <property type="component" value="Unassembled WGS sequence"/>
</dbReference>
<comment type="function">
    <text evidence="13">Involved in the synthesis of the GDP-mannose and dolichol-phosphate-mannose required for a number of critical mannosyl transfer reactions.</text>
</comment>
<keyword evidence="8 12" id="KW-0460">Magnesium</keyword>
<dbReference type="InterPro" id="IPR036869">
    <property type="entry name" value="J_dom_sf"/>
</dbReference>
<dbReference type="InterPro" id="IPR043169">
    <property type="entry name" value="PMM_cap"/>
</dbReference>
<dbReference type="PROSITE" id="PS50076">
    <property type="entry name" value="DNAJ_2"/>
    <property type="match status" value="1"/>
</dbReference>
<evidence type="ECO:0000256" key="4">
    <source>
        <dbReference type="ARBA" id="ARBA00011738"/>
    </source>
</evidence>
<feature type="binding site" evidence="12">
    <location>
        <position position="258"/>
    </location>
    <ligand>
        <name>Mg(2+)</name>
        <dbReference type="ChEBI" id="CHEBI:18420"/>
        <label>1</label>
    </ligand>
</feature>
<dbReference type="STRING" id="28573.A0A0U1LX24"/>
<dbReference type="SFLD" id="SFLDS00003">
    <property type="entry name" value="Haloacid_Dehalogenase"/>
    <property type="match status" value="1"/>
</dbReference>
<evidence type="ECO:0000256" key="1">
    <source>
        <dbReference type="ARBA" id="ARBA00004496"/>
    </source>
</evidence>
<dbReference type="CDD" id="cd02585">
    <property type="entry name" value="HAD_PMM"/>
    <property type="match status" value="1"/>
</dbReference>
<dbReference type="PANTHER" id="PTHR10466:SF0">
    <property type="entry name" value="PHOSPHOMANNOMUTASE"/>
    <property type="match status" value="1"/>
</dbReference>
<dbReference type="Gene3D" id="3.30.1240.20">
    <property type="match status" value="1"/>
</dbReference>
<dbReference type="Pfam" id="PF00226">
    <property type="entry name" value="DnaJ"/>
    <property type="match status" value="1"/>
</dbReference>
<evidence type="ECO:0000256" key="6">
    <source>
        <dbReference type="ARBA" id="ARBA00022490"/>
    </source>
</evidence>
<dbReference type="PANTHER" id="PTHR10466">
    <property type="entry name" value="PHOSPHOMANNOMUTASE"/>
    <property type="match status" value="1"/>
</dbReference>
<feature type="binding site" evidence="11">
    <location>
        <position position="383"/>
    </location>
    <ligand>
        <name>alpha-D-mannose 1-phosphate</name>
        <dbReference type="ChEBI" id="CHEBI:58409"/>
    </ligand>
</feature>
<dbReference type="SFLD" id="SFLDF00445">
    <property type="entry name" value="alpha-phosphomannomutase"/>
    <property type="match status" value="1"/>
</dbReference>
<evidence type="ECO:0000256" key="2">
    <source>
        <dbReference type="ARBA" id="ARBA00004699"/>
    </source>
</evidence>
<feature type="region of interest" description="Disordered" evidence="14">
    <location>
        <begin position="28"/>
        <end position="50"/>
    </location>
</feature>
<evidence type="ECO:0000313" key="17">
    <source>
        <dbReference type="Proteomes" id="UP000054383"/>
    </source>
</evidence>
<dbReference type="SUPFAM" id="SSF56784">
    <property type="entry name" value="HAD-like"/>
    <property type="match status" value="1"/>
</dbReference>
<dbReference type="InterPro" id="IPR036412">
    <property type="entry name" value="HAD-like_sf"/>
</dbReference>
<feature type="active site" description="Nucleophile" evidence="10">
    <location>
        <position position="258"/>
    </location>
</feature>
<comment type="similarity">
    <text evidence="3 13">Belongs to the eukaryotic PMM family.</text>
</comment>
<dbReference type="SFLD" id="SFLDG01140">
    <property type="entry name" value="C2.B:_Phosphomannomutase_and_P"/>
    <property type="match status" value="1"/>
</dbReference>
<dbReference type="AlphaFoldDB" id="A0A0U1LX24"/>
<dbReference type="PRINTS" id="PR00625">
    <property type="entry name" value="JDOMAIN"/>
</dbReference>
<dbReference type="InterPro" id="IPR006379">
    <property type="entry name" value="HAD-SF_hydro_IIB"/>
</dbReference>
<feature type="binding site" evidence="12">
    <location>
        <position position="464"/>
    </location>
    <ligand>
        <name>Mg(2+)</name>
        <dbReference type="ChEBI" id="CHEBI:18420"/>
        <label>1</label>
    </ligand>
</feature>
<evidence type="ECO:0000313" key="16">
    <source>
        <dbReference type="EMBL" id="CRG87939.1"/>
    </source>
</evidence>
<evidence type="ECO:0000256" key="7">
    <source>
        <dbReference type="ARBA" id="ARBA00022723"/>
    </source>
</evidence>
<keyword evidence="7 12" id="KW-0479">Metal-binding</keyword>
<dbReference type="FunFam" id="3.30.1240.20:FF:000001">
    <property type="entry name" value="Phosphomannomutase"/>
    <property type="match status" value="1"/>
</dbReference>
<sequence length="503" mass="56311">MADQPDYYKVLGIAPSATQQQIRDAYKRASLKTHPDRVSVDSPERASRTRQFQKVNDAYYTLSDQGRRREYDAARRDHFAGEDDTADEEVPRGAGAFPWSTFGFGGSEQERQGRDSDQFGSVFEEMLREEGLATDEADGQSVPTKKFWSIVGAVSGGALGFIVANVPGALAGAVAGNRLGAVRDAKGKIHVKQQYPSPHPSFHRLRVVRNVVIPDLFESVLQHDEIFPHTIPTMATAAASVYPSLENRPIKDTVCLFDVDETLSPARQPATAEMQELLSQLRHKCAIGYISGSDFAKQQEQLGSSSVPVTSLFDFCFAENGLNAFRLGKPLASTSFIEWLGEEKYQNLVNFTLRYLADIRLPRKRGTFIEFRKGMINISPVGRNATIAERNEFEEYDNVHNVRKTLVEALKKEFPDYGLTYSIGGKISFDVFPTGWDKTYCLRHLEAEKESTGVEYKNIHFFGDKCMPGGNDYEIFSDSRTIGHSVDSPEHTMKLLRELFELS</sequence>
<dbReference type="EMBL" id="CVMT01000004">
    <property type="protein sequence ID" value="CRG87939.1"/>
    <property type="molecule type" value="Genomic_DNA"/>
</dbReference>
<organism evidence="16 17">
    <name type="scientific">Talaromyces islandicus</name>
    <name type="common">Penicillium islandicum</name>
    <dbReference type="NCBI Taxonomy" id="28573"/>
    <lineage>
        <taxon>Eukaryota</taxon>
        <taxon>Fungi</taxon>
        <taxon>Dikarya</taxon>
        <taxon>Ascomycota</taxon>
        <taxon>Pezizomycotina</taxon>
        <taxon>Eurotiomycetes</taxon>
        <taxon>Eurotiomycetidae</taxon>
        <taxon>Eurotiales</taxon>
        <taxon>Trichocomaceae</taxon>
        <taxon>Talaromyces</taxon>
        <taxon>Talaromyces sect. Islandici</taxon>
    </lineage>
</organism>
<dbReference type="Gene3D" id="1.10.287.110">
    <property type="entry name" value="DnaJ domain"/>
    <property type="match status" value="1"/>
</dbReference>
<feature type="binding site" evidence="12">
    <location>
        <position position="478"/>
    </location>
    <ligand>
        <name>Mg(2+)</name>
        <dbReference type="ChEBI" id="CHEBI:18420"/>
        <label>1</label>
    </ligand>
</feature>
<protein>
    <recommendedName>
        <fullName evidence="5 13">Phosphomannomutase</fullName>
        <ecNumber evidence="5 13">5.4.2.8</ecNumber>
    </recommendedName>
</protein>
<evidence type="ECO:0000256" key="14">
    <source>
        <dbReference type="SAM" id="MobiDB-lite"/>
    </source>
</evidence>
<dbReference type="GO" id="GO:0006487">
    <property type="term" value="P:protein N-linked glycosylation"/>
    <property type="evidence" value="ECO:0007669"/>
    <property type="project" value="TreeGrafter"/>
</dbReference>
<comment type="subunit">
    <text evidence="4 13">Homodimer.</text>
</comment>
<dbReference type="InterPro" id="IPR001623">
    <property type="entry name" value="DnaJ_domain"/>
</dbReference>
<evidence type="ECO:0000256" key="11">
    <source>
        <dbReference type="PIRSR" id="PIRSR605002-2"/>
    </source>
</evidence>
<feature type="binding site" evidence="12">
    <location>
        <position position="476"/>
    </location>
    <ligand>
        <name>Mg(2+)</name>
        <dbReference type="ChEBI" id="CHEBI:18420"/>
        <label>1</label>
    </ligand>
</feature>
<feature type="binding site" evidence="12">
    <location>
        <position position="481"/>
    </location>
    <ligand>
        <name>Mg(2+)</name>
        <dbReference type="ChEBI" id="CHEBI:18420"/>
        <label>1</label>
    </ligand>
</feature>
<keyword evidence="17" id="KW-1185">Reference proteome</keyword>
<feature type="binding site" evidence="11">
    <location>
        <position position="267"/>
    </location>
    <ligand>
        <name>alpha-D-mannose 1-phosphate</name>
        <dbReference type="ChEBI" id="CHEBI:58409"/>
    </ligand>
</feature>
<feature type="active site" description="Proton donor/acceptor" evidence="10">
    <location>
        <position position="260"/>
    </location>
</feature>